<dbReference type="RefSeq" id="WP_141635464.1">
    <property type="nucleotide sequence ID" value="NZ_VIGB01000003.1"/>
</dbReference>
<accession>A0A540W960</accession>
<proteinExistence type="predicted"/>
<evidence type="ECO:0000256" key="3">
    <source>
        <dbReference type="ARBA" id="ARBA00022525"/>
    </source>
</evidence>
<dbReference type="Proteomes" id="UP000319103">
    <property type="component" value="Unassembled WGS sequence"/>
</dbReference>
<evidence type="ECO:0000256" key="2">
    <source>
        <dbReference type="ARBA" id="ARBA00022512"/>
    </source>
</evidence>
<evidence type="ECO:0000313" key="10">
    <source>
        <dbReference type="Proteomes" id="UP000319103"/>
    </source>
</evidence>
<feature type="chain" id="PRO_5021830235" evidence="7">
    <location>
        <begin position="27"/>
        <end position="97"/>
    </location>
</feature>
<evidence type="ECO:0000259" key="8">
    <source>
        <dbReference type="PROSITE" id="PS51884"/>
    </source>
</evidence>
<organism evidence="9 10">
    <name type="scientific">Kitasatospora acidiphila</name>
    <dbReference type="NCBI Taxonomy" id="2567942"/>
    <lineage>
        <taxon>Bacteria</taxon>
        <taxon>Bacillati</taxon>
        <taxon>Actinomycetota</taxon>
        <taxon>Actinomycetes</taxon>
        <taxon>Kitasatosporales</taxon>
        <taxon>Streptomycetaceae</taxon>
        <taxon>Kitasatospora</taxon>
    </lineage>
</organism>
<keyword evidence="3" id="KW-0964">Secreted</keyword>
<protein>
    <submittedName>
        <fullName evidence="9">Chaplin</fullName>
    </submittedName>
</protein>
<dbReference type="Pfam" id="PF03777">
    <property type="entry name" value="ChpA-C"/>
    <property type="match status" value="1"/>
</dbReference>
<name>A0A540W960_9ACTN</name>
<gene>
    <name evidence="9" type="ORF">E6W39_25125</name>
</gene>
<evidence type="ECO:0000256" key="4">
    <source>
        <dbReference type="ARBA" id="ARBA00022729"/>
    </source>
</evidence>
<evidence type="ECO:0000256" key="5">
    <source>
        <dbReference type="ARBA" id="ARBA00022889"/>
    </source>
</evidence>
<comment type="caution">
    <text evidence="9">The sequence shown here is derived from an EMBL/GenBank/DDBJ whole genome shotgun (WGS) entry which is preliminary data.</text>
</comment>
<evidence type="ECO:0000313" key="9">
    <source>
        <dbReference type="EMBL" id="TQF04914.1"/>
    </source>
</evidence>
<dbReference type="EMBL" id="VIGB01000003">
    <property type="protein sequence ID" value="TQF04914.1"/>
    <property type="molecule type" value="Genomic_DNA"/>
</dbReference>
<evidence type="ECO:0000256" key="6">
    <source>
        <dbReference type="ARBA" id="ARBA00023087"/>
    </source>
</evidence>
<evidence type="ECO:0000256" key="7">
    <source>
        <dbReference type="SAM" id="SignalP"/>
    </source>
</evidence>
<feature type="domain" description="Chaplin" evidence="8">
    <location>
        <begin position="37"/>
        <end position="77"/>
    </location>
</feature>
<reference evidence="9 10" key="1">
    <citation type="submission" date="2019-06" db="EMBL/GenBank/DDBJ databases">
        <title>Description of Kitasatospora acidophila sp. nov. isolated from pine grove soil, and reclassification of Streptomyces novaecaesareae to Kitasatospora novaeceasareae comb. nov.</title>
        <authorList>
            <person name="Kim M.J."/>
        </authorList>
    </citation>
    <scope>NUCLEOTIDE SEQUENCE [LARGE SCALE GENOMIC DNA]</scope>
    <source>
        <strain evidence="9 10">MMS16-CNU292</strain>
    </source>
</reference>
<keyword evidence="10" id="KW-1185">Reference proteome</keyword>
<comment type="subcellular location">
    <subcellularLocation>
        <location evidence="1">Secreted</location>
        <location evidence="1">Cell wall</location>
    </subcellularLocation>
</comment>
<dbReference type="InterPro" id="IPR005528">
    <property type="entry name" value="ChpA-H"/>
</dbReference>
<evidence type="ECO:0000256" key="1">
    <source>
        <dbReference type="ARBA" id="ARBA00004191"/>
    </source>
</evidence>
<keyword evidence="5" id="KW-0130">Cell adhesion</keyword>
<sequence length="97" mass="9540">MGAKKIAILSTAAAGIVLGSAGSALASAGAEGAAVGSPGVLSGNAIQVPVHIPINLCGDSVNVIGLLNPAFGNTCINNDTHVDNDTRHHHGDDDDDC</sequence>
<dbReference type="OrthoDB" id="3544424at2"/>
<dbReference type="PROSITE" id="PS51884">
    <property type="entry name" value="CHAPLIN"/>
    <property type="match status" value="1"/>
</dbReference>
<feature type="signal peptide" evidence="7">
    <location>
        <begin position="1"/>
        <end position="26"/>
    </location>
</feature>
<keyword evidence="6" id="KW-0034">Amyloid</keyword>
<dbReference type="AlphaFoldDB" id="A0A540W960"/>
<dbReference type="GO" id="GO:0007155">
    <property type="term" value="P:cell adhesion"/>
    <property type="evidence" value="ECO:0007669"/>
    <property type="project" value="UniProtKB-KW"/>
</dbReference>
<keyword evidence="4 7" id="KW-0732">Signal</keyword>
<keyword evidence="2" id="KW-0134">Cell wall</keyword>